<reference evidence="2 3" key="1">
    <citation type="submission" date="2024-01" db="EMBL/GenBank/DDBJ databases">
        <title>The strains designed SYSU M86414 and SYSU M84420 isolated from the marine sediment in San Sha City (Hainan Province, China).</title>
        <authorList>
            <person name="Guo D."/>
        </authorList>
    </citation>
    <scope>NUCLEOTIDE SEQUENCE [LARGE SCALE GENOMIC DNA]</scope>
    <source>
        <strain evidence="2 3">SYSU M84420</strain>
    </source>
</reference>
<protein>
    <submittedName>
        <fullName evidence="2">AAA family ATPase</fullName>
    </submittedName>
</protein>
<sequence>MDFLFEQFQQKLKHTSTDFVRSIMDEIRWEARLIGIKGARGIGKTTLLLQYIKLNLSSSLGQTLYVSLDDIWFNHHSLIELVRDFERQGGNIFFWMRCTNIPGGHRN</sequence>
<feature type="domain" description="AAA" evidence="1">
    <location>
        <begin position="32"/>
        <end position="87"/>
    </location>
</feature>
<evidence type="ECO:0000259" key="1">
    <source>
        <dbReference type="Pfam" id="PF13173"/>
    </source>
</evidence>
<dbReference type="RefSeq" id="WP_326280231.1">
    <property type="nucleotide sequence ID" value="NZ_JAYKYV010000022.1"/>
</dbReference>
<dbReference type="PANTHER" id="PTHR42990:SF1">
    <property type="entry name" value="AAA+ ATPASE DOMAIN-CONTAINING PROTEIN"/>
    <property type="match status" value="1"/>
</dbReference>
<evidence type="ECO:0000313" key="3">
    <source>
        <dbReference type="Proteomes" id="UP001355298"/>
    </source>
</evidence>
<gene>
    <name evidence="2" type="ORF">VOP03_16090</name>
</gene>
<dbReference type="Gene3D" id="3.40.50.300">
    <property type="entry name" value="P-loop containing nucleotide triphosphate hydrolases"/>
    <property type="match status" value="1"/>
</dbReference>
<organism evidence="2 3">
    <name type="scientific">Flagellimonas halotolerans</name>
    <dbReference type="NCBI Taxonomy" id="3112164"/>
    <lineage>
        <taxon>Bacteria</taxon>
        <taxon>Pseudomonadati</taxon>
        <taxon>Bacteroidota</taxon>
        <taxon>Flavobacteriia</taxon>
        <taxon>Flavobacteriales</taxon>
        <taxon>Flavobacteriaceae</taxon>
        <taxon>Flagellimonas</taxon>
    </lineage>
</organism>
<dbReference type="InterPro" id="IPR027417">
    <property type="entry name" value="P-loop_NTPase"/>
</dbReference>
<dbReference type="Pfam" id="PF13173">
    <property type="entry name" value="AAA_14"/>
    <property type="match status" value="1"/>
</dbReference>
<accession>A0ABU6IV64</accession>
<comment type="caution">
    <text evidence="2">The sequence shown here is derived from an EMBL/GenBank/DDBJ whole genome shotgun (WGS) entry which is preliminary data.</text>
</comment>
<evidence type="ECO:0000313" key="2">
    <source>
        <dbReference type="EMBL" id="MEC4266877.1"/>
    </source>
</evidence>
<dbReference type="EMBL" id="JAYMGW010000022">
    <property type="protein sequence ID" value="MEC4266877.1"/>
    <property type="molecule type" value="Genomic_DNA"/>
</dbReference>
<proteinExistence type="predicted"/>
<dbReference type="PANTHER" id="PTHR42990">
    <property type="entry name" value="ATPASE"/>
    <property type="match status" value="1"/>
</dbReference>
<dbReference type="InterPro" id="IPR041682">
    <property type="entry name" value="AAA_14"/>
</dbReference>
<dbReference type="SUPFAM" id="SSF52540">
    <property type="entry name" value="P-loop containing nucleoside triphosphate hydrolases"/>
    <property type="match status" value="1"/>
</dbReference>
<name>A0ABU6IV64_9FLAO</name>
<keyword evidence="3" id="KW-1185">Reference proteome</keyword>
<dbReference type="Proteomes" id="UP001355298">
    <property type="component" value="Unassembled WGS sequence"/>
</dbReference>